<organism evidence="16 17">
    <name type="scientific">Candidatus Amunia macphersoniae</name>
    <dbReference type="NCBI Taxonomy" id="3127014"/>
    <lineage>
        <taxon>Bacteria</taxon>
        <taxon>Bacillati</taxon>
        <taxon>Candidatus Dormiibacterota</taxon>
        <taxon>Candidatus Dormibacteria</taxon>
        <taxon>Candidatus Aeolococcales</taxon>
        <taxon>Candidatus Aeolococcaceae</taxon>
        <taxon>Candidatus Amunia</taxon>
    </lineage>
</organism>
<dbReference type="GO" id="GO:0004073">
    <property type="term" value="F:aspartate-semialdehyde dehydrogenase activity"/>
    <property type="evidence" value="ECO:0007669"/>
    <property type="project" value="UniProtKB-UniRule"/>
</dbReference>
<dbReference type="EMBL" id="JAEKNN010000050">
    <property type="protein sequence ID" value="MBJ7609702.1"/>
    <property type="molecule type" value="Genomic_DNA"/>
</dbReference>
<evidence type="ECO:0000256" key="8">
    <source>
        <dbReference type="ARBA" id="ARBA00023002"/>
    </source>
</evidence>
<dbReference type="InterPro" id="IPR036291">
    <property type="entry name" value="NAD(P)-bd_dom_sf"/>
</dbReference>
<evidence type="ECO:0000313" key="17">
    <source>
        <dbReference type="Proteomes" id="UP000614410"/>
    </source>
</evidence>
<keyword evidence="9" id="KW-0457">Lysine biosynthesis</keyword>
<dbReference type="CDD" id="cd02316">
    <property type="entry name" value="VcASADH2_like_N"/>
    <property type="match status" value="1"/>
</dbReference>
<evidence type="ECO:0000256" key="6">
    <source>
        <dbReference type="ARBA" id="ARBA00022857"/>
    </source>
</evidence>
<dbReference type="GO" id="GO:0050661">
    <property type="term" value="F:NADP binding"/>
    <property type="evidence" value="ECO:0007669"/>
    <property type="project" value="InterPro"/>
</dbReference>
<keyword evidence="10" id="KW-0486">Methionine biosynthesis</keyword>
<protein>
    <recommendedName>
        <fullName evidence="3 12">Aspartate-semialdehyde dehydrogenase</fullName>
        <ecNumber evidence="3 12">1.2.1.11</ecNumber>
    </recommendedName>
</protein>
<keyword evidence="4" id="KW-0028">Amino-acid biosynthesis</keyword>
<dbReference type="PANTHER" id="PTHR46278">
    <property type="entry name" value="DEHYDROGENASE, PUTATIVE-RELATED"/>
    <property type="match status" value="1"/>
</dbReference>
<dbReference type="Proteomes" id="UP000614410">
    <property type="component" value="Unassembled WGS sequence"/>
</dbReference>
<feature type="compositionally biased region" description="Low complexity" evidence="14">
    <location>
        <begin position="13"/>
        <end position="30"/>
    </location>
</feature>
<keyword evidence="5" id="KW-0791">Threonine biosynthesis</keyword>
<keyword evidence="6" id="KW-0521">NADP</keyword>
<dbReference type="GO" id="GO:0019877">
    <property type="term" value="P:diaminopimelate biosynthetic process"/>
    <property type="evidence" value="ECO:0007669"/>
    <property type="project" value="UniProtKB-KW"/>
</dbReference>
<dbReference type="GO" id="GO:0009088">
    <property type="term" value="P:threonine biosynthetic process"/>
    <property type="evidence" value="ECO:0007669"/>
    <property type="project" value="UniProtKB-UniRule"/>
</dbReference>
<dbReference type="Gene3D" id="3.40.50.720">
    <property type="entry name" value="NAD(P)-binding Rossmann-like Domain"/>
    <property type="match status" value="1"/>
</dbReference>
<evidence type="ECO:0000256" key="5">
    <source>
        <dbReference type="ARBA" id="ARBA00022697"/>
    </source>
</evidence>
<dbReference type="SUPFAM" id="SSF51735">
    <property type="entry name" value="NAD(P)-binding Rossmann-fold domains"/>
    <property type="match status" value="1"/>
</dbReference>
<evidence type="ECO:0000256" key="10">
    <source>
        <dbReference type="ARBA" id="ARBA00023167"/>
    </source>
</evidence>
<dbReference type="SMART" id="SM00859">
    <property type="entry name" value="Semialdhyde_dh"/>
    <property type="match status" value="1"/>
</dbReference>
<evidence type="ECO:0000256" key="2">
    <source>
        <dbReference type="ARBA" id="ARBA00011738"/>
    </source>
</evidence>
<dbReference type="NCBIfam" id="NF011456">
    <property type="entry name" value="PRK14874.1"/>
    <property type="match status" value="1"/>
</dbReference>
<dbReference type="GO" id="GO:0009089">
    <property type="term" value="P:lysine biosynthetic process via diaminopimelate"/>
    <property type="evidence" value="ECO:0007669"/>
    <property type="project" value="UniProtKB-UniRule"/>
</dbReference>
<gene>
    <name evidence="16" type="ORF">JF887_09800</name>
</gene>
<evidence type="ECO:0000256" key="7">
    <source>
        <dbReference type="ARBA" id="ARBA00022915"/>
    </source>
</evidence>
<dbReference type="GO" id="GO:0046983">
    <property type="term" value="F:protein dimerization activity"/>
    <property type="evidence" value="ECO:0007669"/>
    <property type="project" value="InterPro"/>
</dbReference>
<dbReference type="AlphaFoldDB" id="A0A934KL42"/>
<comment type="caution">
    <text evidence="16">The sequence shown here is derived from an EMBL/GenBank/DDBJ whole genome shotgun (WGS) entry which is preliminary data.</text>
</comment>
<evidence type="ECO:0000256" key="11">
    <source>
        <dbReference type="ARBA" id="ARBA00047891"/>
    </source>
</evidence>
<evidence type="ECO:0000256" key="14">
    <source>
        <dbReference type="SAM" id="MobiDB-lite"/>
    </source>
</evidence>
<dbReference type="NCBIfam" id="TIGR01296">
    <property type="entry name" value="asd_B"/>
    <property type="match status" value="1"/>
</dbReference>
<evidence type="ECO:0000256" key="4">
    <source>
        <dbReference type="ARBA" id="ARBA00022605"/>
    </source>
</evidence>
<feature type="domain" description="Semialdehyde dehydrogenase NAD-binding" evidence="15">
    <location>
        <begin position="43"/>
        <end position="158"/>
    </location>
</feature>
<feature type="active site" description="Proton acceptor" evidence="13">
    <location>
        <position position="279"/>
    </location>
</feature>
<feature type="active site" description="Acyl-thioester intermediate" evidence="13">
    <location>
        <position position="167"/>
    </location>
</feature>
<dbReference type="EC" id="1.2.1.11" evidence="3 12"/>
<evidence type="ECO:0000259" key="15">
    <source>
        <dbReference type="SMART" id="SM00859"/>
    </source>
</evidence>
<dbReference type="GO" id="GO:0009086">
    <property type="term" value="P:methionine biosynthetic process"/>
    <property type="evidence" value="ECO:0007669"/>
    <property type="project" value="UniProtKB-UniRule"/>
</dbReference>
<dbReference type="Pfam" id="PF02774">
    <property type="entry name" value="Semialdhyde_dhC"/>
    <property type="match status" value="1"/>
</dbReference>
<evidence type="ECO:0000256" key="13">
    <source>
        <dbReference type="PIRSR" id="PIRSR000148-1"/>
    </source>
</evidence>
<comment type="subunit">
    <text evidence="2">Homodimer.</text>
</comment>
<dbReference type="GO" id="GO:0009097">
    <property type="term" value="P:isoleucine biosynthetic process"/>
    <property type="evidence" value="ECO:0007669"/>
    <property type="project" value="UniProtKB-UniRule"/>
</dbReference>
<evidence type="ECO:0000256" key="9">
    <source>
        <dbReference type="ARBA" id="ARBA00023154"/>
    </source>
</evidence>
<evidence type="ECO:0000256" key="12">
    <source>
        <dbReference type="NCBIfam" id="TIGR01296"/>
    </source>
</evidence>
<evidence type="ECO:0000256" key="3">
    <source>
        <dbReference type="ARBA" id="ARBA00013120"/>
    </source>
</evidence>
<name>A0A934KL42_9BACT</name>
<reference evidence="16 17" key="1">
    <citation type="submission" date="2020-10" db="EMBL/GenBank/DDBJ databases">
        <title>Ca. Dormibacterota MAGs.</title>
        <authorList>
            <person name="Montgomery K."/>
        </authorList>
    </citation>
    <scope>NUCLEOTIDE SEQUENCE [LARGE SCALE GENOMIC DNA]</scope>
    <source>
        <strain evidence="16">Mitchell_Peninsula_5</strain>
    </source>
</reference>
<dbReference type="GO" id="GO:0051287">
    <property type="term" value="F:NAD binding"/>
    <property type="evidence" value="ECO:0007669"/>
    <property type="project" value="InterPro"/>
</dbReference>
<dbReference type="InterPro" id="IPR012280">
    <property type="entry name" value="Semialdhyde_DH_dimer_dom"/>
</dbReference>
<keyword evidence="7" id="KW-0220">Diaminopimelate biosynthesis</keyword>
<dbReference type="InterPro" id="IPR005986">
    <property type="entry name" value="Asp_semialdehyde_DH_beta"/>
</dbReference>
<dbReference type="Gene3D" id="3.30.360.10">
    <property type="entry name" value="Dihydrodipicolinate Reductase, domain 2"/>
    <property type="match status" value="1"/>
</dbReference>
<dbReference type="PANTHER" id="PTHR46278:SF2">
    <property type="entry name" value="ASPARTATE-SEMIALDEHYDE DEHYDROGENASE"/>
    <property type="match status" value="1"/>
</dbReference>
<sequence length="372" mass="38409">MTAAGSTCRARRPSATSPSSSPRQPTPAAADPRSRIPLQDLPVVAVVGATGAAGGTLLRVLEDRVFPIGDFHALASARSAGSLVRFRDHDVTVGEVSDDILAASDIVFFAAGGATSRRFAPVVAAAGGVAVDKSSAYRMDPAVPLVVPEVNAAALRGHAGIVANPNCVAIPLAVVLGPLHARYGLRHVTVATYQAASGGGRALAAELAAQERDDAYGRPPTRQVYPHVLHGNVVPGGWAMVGDDTEEETKVIGEVRRVLDLPELPIGVTTVRVPVSVGHAAAVWVELDQPADAAEARELLANAPGVLVVDDAATQQYPTPRAVAGCDEVHVGRIRADRSRGNGLALFLAVDNLRKGAATNAVQVAELLLLEG</sequence>
<feature type="region of interest" description="Disordered" evidence="14">
    <location>
        <begin position="1"/>
        <end position="34"/>
    </location>
</feature>
<keyword evidence="8 16" id="KW-0560">Oxidoreductase</keyword>
<dbReference type="SUPFAM" id="SSF55347">
    <property type="entry name" value="Glyceraldehyde-3-phosphate dehydrogenase-like, C-terminal domain"/>
    <property type="match status" value="1"/>
</dbReference>
<comment type="similarity">
    <text evidence="1">Belongs to the aspartate-semialdehyde dehydrogenase family.</text>
</comment>
<dbReference type="Pfam" id="PF01118">
    <property type="entry name" value="Semialdhyde_dh"/>
    <property type="match status" value="1"/>
</dbReference>
<evidence type="ECO:0000313" key="16">
    <source>
        <dbReference type="EMBL" id="MBJ7609702.1"/>
    </source>
</evidence>
<evidence type="ECO:0000256" key="1">
    <source>
        <dbReference type="ARBA" id="ARBA00010584"/>
    </source>
</evidence>
<dbReference type="InterPro" id="IPR000534">
    <property type="entry name" value="Semialdehyde_DH_NAD-bd"/>
</dbReference>
<proteinExistence type="inferred from homology"/>
<accession>A0A934KL42</accession>
<comment type="catalytic activity">
    <reaction evidence="11">
        <text>L-aspartate 4-semialdehyde + phosphate + NADP(+) = 4-phospho-L-aspartate + NADPH + H(+)</text>
        <dbReference type="Rhea" id="RHEA:24284"/>
        <dbReference type="ChEBI" id="CHEBI:15378"/>
        <dbReference type="ChEBI" id="CHEBI:43474"/>
        <dbReference type="ChEBI" id="CHEBI:57535"/>
        <dbReference type="ChEBI" id="CHEBI:57783"/>
        <dbReference type="ChEBI" id="CHEBI:58349"/>
        <dbReference type="ChEBI" id="CHEBI:537519"/>
        <dbReference type="EC" id="1.2.1.11"/>
    </reaction>
</comment>
<dbReference type="PIRSF" id="PIRSF000148">
    <property type="entry name" value="ASA_dh"/>
    <property type="match status" value="1"/>
</dbReference>